<dbReference type="AlphaFoldDB" id="A0A8K0NE06"/>
<evidence type="ECO:0000313" key="10">
    <source>
        <dbReference type="Proteomes" id="UP000797356"/>
    </source>
</evidence>
<dbReference type="InterPro" id="IPR000639">
    <property type="entry name" value="Epox_hydrolase-like"/>
</dbReference>
<comment type="catalytic activity">
    <reaction evidence="5">
        <text>an epoxide + H2O = an ethanediol</text>
        <dbReference type="Rhea" id="RHEA:19037"/>
        <dbReference type="ChEBI" id="CHEBI:15377"/>
        <dbReference type="ChEBI" id="CHEBI:32955"/>
        <dbReference type="ChEBI" id="CHEBI:140594"/>
        <dbReference type="EC" id="3.3.2.10"/>
    </reaction>
    <physiologicalReaction direction="left-to-right" evidence="5">
        <dbReference type="Rhea" id="RHEA:19038"/>
    </physiologicalReaction>
</comment>
<dbReference type="EC" id="3.3.2.10" evidence="2"/>
<evidence type="ECO:0000256" key="5">
    <source>
        <dbReference type="ARBA" id="ARBA00051067"/>
    </source>
</evidence>
<evidence type="ECO:0000259" key="8">
    <source>
        <dbReference type="Pfam" id="PF00561"/>
    </source>
</evidence>
<evidence type="ECO:0000256" key="7">
    <source>
        <dbReference type="ARBA" id="ARBA00093212"/>
    </source>
</evidence>
<evidence type="ECO:0000256" key="4">
    <source>
        <dbReference type="ARBA" id="ARBA00038334"/>
    </source>
</evidence>
<dbReference type="FunFam" id="3.40.50.1820:FF:000161">
    <property type="entry name" value="Epoxide hydrolase"/>
    <property type="match status" value="1"/>
</dbReference>
<dbReference type="SUPFAM" id="SSF53474">
    <property type="entry name" value="alpha/beta-Hydrolases"/>
    <property type="match status" value="1"/>
</dbReference>
<evidence type="ECO:0000256" key="2">
    <source>
        <dbReference type="ARBA" id="ARBA00013006"/>
    </source>
</evidence>
<reference evidence="9" key="1">
    <citation type="journal article" date="2017" name="Gigascience">
        <title>The genome draft of coconut (Cocos nucifera).</title>
        <authorList>
            <person name="Xiao Y."/>
            <person name="Xu P."/>
            <person name="Fan H."/>
            <person name="Baudouin L."/>
            <person name="Xia W."/>
            <person name="Bocs S."/>
            <person name="Xu J."/>
            <person name="Li Q."/>
            <person name="Guo A."/>
            <person name="Zhou L."/>
            <person name="Li J."/>
            <person name="Wu Y."/>
            <person name="Ma Z."/>
            <person name="Armero A."/>
            <person name="Issali A.E."/>
            <person name="Liu N."/>
            <person name="Peng M."/>
            <person name="Yang Y."/>
        </authorList>
    </citation>
    <scope>NUCLEOTIDE SEQUENCE</scope>
    <source>
        <tissue evidence="9">Spear leaf of Hainan Tall coconut</tissue>
    </source>
</reference>
<comment type="pathway">
    <text evidence="1">Secondary metabolite biosynthesis; terpenoid biosynthesis.</text>
</comment>
<keyword evidence="10" id="KW-1185">Reference proteome</keyword>
<keyword evidence="3 9" id="KW-0378">Hydrolase</keyword>
<reference evidence="9" key="2">
    <citation type="submission" date="2019-07" db="EMBL/GenBank/DDBJ databases">
        <authorList>
            <person name="Yang Y."/>
            <person name="Bocs S."/>
            <person name="Baudouin L."/>
        </authorList>
    </citation>
    <scope>NUCLEOTIDE SEQUENCE</scope>
    <source>
        <tissue evidence="9">Spear leaf of Hainan Tall coconut</tissue>
    </source>
</reference>
<evidence type="ECO:0000256" key="6">
    <source>
        <dbReference type="ARBA" id="ARBA00058358"/>
    </source>
</evidence>
<dbReference type="PRINTS" id="PR00111">
    <property type="entry name" value="ABHYDROLASE"/>
</dbReference>
<dbReference type="Proteomes" id="UP000797356">
    <property type="component" value="Chromosome 16"/>
</dbReference>
<evidence type="ECO:0000313" key="9">
    <source>
        <dbReference type="EMBL" id="KAG1371272.1"/>
    </source>
</evidence>
<dbReference type="EMBL" id="CM017887">
    <property type="protein sequence ID" value="KAG1371272.1"/>
    <property type="molecule type" value="Genomic_DNA"/>
</dbReference>
<dbReference type="OrthoDB" id="7130006at2759"/>
<accession>A0A8K0NE06</accession>
<comment type="catalytic activity">
    <reaction evidence="7">
        <text>(24S)-24,25-epoxycucurbitadienol + H2O = (24R)-24,25-dihydroxycucurbitadienol</text>
        <dbReference type="Rhea" id="RHEA:81855"/>
        <dbReference type="ChEBI" id="CHEBI:15377"/>
        <dbReference type="ChEBI" id="CHEBI:229949"/>
        <dbReference type="ChEBI" id="CHEBI:229950"/>
    </reaction>
    <physiologicalReaction direction="left-to-right" evidence="7">
        <dbReference type="Rhea" id="RHEA:81856"/>
    </physiologicalReaction>
</comment>
<gene>
    <name evidence="9" type="ORF">COCNU_16G003660</name>
</gene>
<sequence>MEGITHRTVAVNGINMHIAEKGEGPMVLFIHGFPELWYSWRHQMVALAARGYRAVAPDLRGYGDTEAPPSTTDYTIFHLVGDLVALLDALAQDQVFVVGHDWGAVVAWWLCMLRPDRVLALVNMSAAFNPRNAARRPVDSLKALFGDDHYICRFQIYFLPVTKNCIIMRQEPGAAEAEFARINTALLLKKFLTYRKPAPLLISKEKGFGGSPNTEITLPSWLTEEDVNYYTSKFEKSGFTGGNWELTAPWTGVQIKVPVKFIVGDLDLTYHTPGIQDYIHRGGFRREVPFLQDVVVMQGVGHFINQEKPHEISDHIYEFIRKF</sequence>
<name>A0A8K0NE06_COCNU</name>
<dbReference type="PANTHER" id="PTHR43329">
    <property type="entry name" value="EPOXIDE HYDROLASE"/>
    <property type="match status" value="1"/>
</dbReference>
<proteinExistence type="inferred from homology"/>
<organism evidence="9 10">
    <name type="scientific">Cocos nucifera</name>
    <name type="common">Coconut palm</name>
    <dbReference type="NCBI Taxonomy" id="13894"/>
    <lineage>
        <taxon>Eukaryota</taxon>
        <taxon>Viridiplantae</taxon>
        <taxon>Streptophyta</taxon>
        <taxon>Embryophyta</taxon>
        <taxon>Tracheophyta</taxon>
        <taxon>Spermatophyta</taxon>
        <taxon>Magnoliopsida</taxon>
        <taxon>Liliopsida</taxon>
        <taxon>Arecaceae</taxon>
        <taxon>Arecoideae</taxon>
        <taxon>Cocoseae</taxon>
        <taxon>Attaleinae</taxon>
        <taxon>Cocos</taxon>
    </lineage>
</organism>
<dbReference type="InterPro" id="IPR029058">
    <property type="entry name" value="AB_hydrolase_fold"/>
</dbReference>
<dbReference type="PRINTS" id="PR00412">
    <property type="entry name" value="EPOXHYDRLASE"/>
</dbReference>
<evidence type="ECO:0000256" key="1">
    <source>
        <dbReference type="ARBA" id="ARBA00004721"/>
    </source>
</evidence>
<comment type="caution">
    <text evidence="9">The sequence shown here is derived from an EMBL/GenBank/DDBJ whole genome shotgun (WGS) entry which is preliminary data.</text>
</comment>
<feature type="domain" description="AB hydrolase-1" evidence="8">
    <location>
        <begin position="25"/>
        <end position="133"/>
    </location>
</feature>
<evidence type="ECO:0000256" key="3">
    <source>
        <dbReference type="ARBA" id="ARBA00022801"/>
    </source>
</evidence>
<protein>
    <recommendedName>
        <fullName evidence="2">soluble epoxide hydrolase</fullName>
        <ecNumber evidence="2">3.3.2.10</ecNumber>
    </recommendedName>
</protein>
<dbReference type="Pfam" id="PF00561">
    <property type="entry name" value="Abhydrolase_1"/>
    <property type="match status" value="1"/>
</dbReference>
<dbReference type="InterPro" id="IPR000073">
    <property type="entry name" value="AB_hydrolase_1"/>
</dbReference>
<dbReference type="Gene3D" id="3.40.50.1820">
    <property type="entry name" value="alpha/beta hydrolase"/>
    <property type="match status" value="1"/>
</dbReference>
<comment type="similarity">
    <text evidence="4">Belongs to the AB hydrolase superfamily. Epoxide hydrolase family.</text>
</comment>
<comment type="function">
    <text evidence="6">Epoxide hydrolase involved in the biosynthesis of cucurbitacin and mogroside tetracyclic triterpene natural products (e.g. siamenoside I and mogrosides IV, V and VI). Cucurbitacins have cytotoxic properties and exhibit deterrent taste as a defense barrier against herbivores. Mogrosides are nonsugar highly oxygenated compounds used as high-intensity zero-calorie sweeteners; they also possess pharmacological properties such as regulating immunity, lowering blood sugar and lipid levels, protecting the liver, and acting as antioxidants and antitumor agents. Catalyzes the hydrolysis of aromatic epoxide-containing substrates, such as the conversion of 24,25-epoxycucurbitadienol to 24,25-dihydroxycucurbitadienol.</text>
</comment>
<dbReference type="GO" id="GO:0004301">
    <property type="term" value="F:epoxide hydrolase activity"/>
    <property type="evidence" value="ECO:0007669"/>
    <property type="project" value="UniProtKB-EC"/>
</dbReference>